<protein>
    <submittedName>
        <fullName evidence="1">Uncharacterized protein</fullName>
    </submittedName>
</protein>
<keyword evidence="2" id="KW-1185">Reference proteome</keyword>
<sequence length="66" mass="7547">MGRNRIRVLGALTQLPQTKKKKRRINHRTPCTLSEREPAMSLVTEKLPCIHQQIGVLADTLRISSR</sequence>
<dbReference type="KEGG" id="csl:COCSUDRAFT_36283"/>
<gene>
    <name evidence="1" type="ORF">COCSUDRAFT_36283</name>
</gene>
<evidence type="ECO:0000313" key="2">
    <source>
        <dbReference type="Proteomes" id="UP000007264"/>
    </source>
</evidence>
<dbReference type="RefSeq" id="XP_005648668.1">
    <property type="nucleotide sequence ID" value="XM_005648611.1"/>
</dbReference>
<dbReference type="AlphaFoldDB" id="I0Z0F5"/>
<proteinExistence type="predicted"/>
<evidence type="ECO:0000313" key="1">
    <source>
        <dbReference type="EMBL" id="EIE24124.1"/>
    </source>
</evidence>
<accession>I0Z0F5</accession>
<reference evidence="1 2" key="1">
    <citation type="journal article" date="2012" name="Genome Biol.">
        <title>The genome of the polar eukaryotic microalga coccomyxa subellipsoidea reveals traits of cold adaptation.</title>
        <authorList>
            <person name="Blanc G."/>
            <person name="Agarkova I."/>
            <person name="Grimwood J."/>
            <person name="Kuo A."/>
            <person name="Brueggeman A."/>
            <person name="Dunigan D."/>
            <person name="Gurnon J."/>
            <person name="Ladunga I."/>
            <person name="Lindquist E."/>
            <person name="Lucas S."/>
            <person name="Pangilinan J."/>
            <person name="Proschold T."/>
            <person name="Salamov A."/>
            <person name="Schmutz J."/>
            <person name="Weeks D."/>
            <person name="Yamada T."/>
            <person name="Claverie J.M."/>
            <person name="Grigoriev I."/>
            <person name="Van Etten J."/>
            <person name="Lomsadze A."/>
            <person name="Borodovsky M."/>
        </authorList>
    </citation>
    <scope>NUCLEOTIDE SEQUENCE [LARGE SCALE GENOMIC DNA]</scope>
    <source>
        <strain evidence="1 2">C-169</strain>
    </source>
</reference>
<name>I0Z0F5_COCSC</name>
<dbReference type="GeneID" id="17042122"/>
<organism evidence="1 2">
    <name type="scientific">Coccomyxa subellipsoidea (strain C-169)</name>
    <name type="common">Green microalga</name>
    <dbReference type="NCBI Taxonomy" id="574566"/>
    <lineage>
        <taxon>Eukaryota</taxon>
        <taxon>Viridiplantae</taxon>
        <taxon>Chlorophyta</taxon>
        <taxon>core chlorophytes</taxon>
        <taxon>Trebouxiophyceae</taxon>
        <taxon>Trebouxiophyceae incertae sedis</taxon>
        <taxon>Coccomyxaceae</taxon>
        <taxon>Coccomyxa</taxon>
        <taxon>Coccomyxa subellipsoidea</taxon>
    </lineage>
</organism>
<comment type="caution">
    <text evidence="1">The sequence shown here is derived from an EMBL/GenBank/DDBJ whole genome shotgun (WGS) entry which is preliminary data.</text>
</comment>
<dbReference type="Proteomes" id="UP000007264">
    <property type="component" value="Unassembled WGS sequence"/>
</dbReference>
<dbReference type="EMBL" id="AGSI01000006">
    <property type="protein sequence ID" value="EIE24124.1"/>
    <property type="molecule type" value="Genomic_DNA"/>
</dbReference>